<evidence type="ECO:0000256" key="1">
    <source>
        <dbReference type="SAM" id="Coils"/>
    </source>
</evidence>
<organism evidence="2 3">
    <name type="scientific">Erwinia phage pEa_SNUABM_17</name>
    <dbReference type="NCBI Taxonomy" id="2869545"/>
    <lineage>
        <taxon>Viruses</taxon>
        <taxon>Duplodnaviria</taxon>
        <taxon>Heunggongvirae</taxon>
        <taxon>Uroviricota</taxon>
        <taxon>Caudoviricetes</taxon>
        <taxon>Alexandravirus</taxon>
        <taxon>Alexandravirus SNUABM17</taxon>
    </lineage>
</organism>
<proteinExistence type="predicted"/>
<protein>
    <submittedName>
        <fullName evidence="2">Uncharacterized protein</fullName>
    </submittedName>
</protein>
<sequence length="191" mass="20245">MAKITIGLVLSASAAKKTTGYAVYVGGGSYNLAIDSKHKATVTKVLSDTTKAKKLGLECAKASKMLDAAKLKLRSAKTEAAKTTLKGQIKTLTVTAKSTGAEAKQLLRDASASLKKAGLSGLEMPILVSHITVGDWKYTEGKIKNVKTDRFRVKTHGTQTAALKPKFGATSVIDKKRDAEADRKKGAKPKL</sequence>
<reference evidence="2 3" key="1">
    <citation type="submission" date="2021-06" db="EMBL/GenBank/DDBJ databases">
        <title>Complete genome sequence of Erwinia phage pEa_SNUABM_17.</title>
        <authorList>
            <person name="Kim S.G."/>
            <person name="Park S.C."/>
        </authorList>
    </citation>
    <scope>NUCLEOTIDE SEQUENCE [LARGE SCALE GENOMIC DNA]</scope>
</reference>
<gene>
    <name evidence="2" type="ORF">pEaSNUABM17_00194</name>
</gene>
<keyword evidence="3" id="KW-1185">Reference proteome</keyword>
<dbReference type="Proteomes" id="UP000827911">
    <property type="component" value="Segment"/>
</dbReference>
<accession>A0AAE7XLL3</accession>
<name>A0AAE7XLL3_9CAUD</name>
<evidence type="ECO:0000313" key="2">
    <source>
        <dbReference type="EMBL" id="QZE57740.1"/>
    </source>
</evidence>
<dbReference type="EMBL" id="MZ443777">
    <property type="protein sequence ID" value="QZE57740.1"/>
    <property type="molecule type" value="Genomic_DNA"/>
</dbReference>
<keyword evidence="1" id="KW-0175">Coiled coil</keyword>
<feature type="coiled-coil region" evidence="1">
    <location>
        <begin position="59"/>
        <end position="86"/>
    </location>
</feature>
<evidence type="ECO:0000313" key="3">
    <source>
        <dbReference type="Proteomes" id="UP000827911"/>
    </source>
</evidence>